<proteinExistence type="predicted"/>
<dbReference type="EMBL" id="RRYP01013349">
    <property type="protein sequence ID" value="TNV76566.1"/>
    <property type="molecule type" value="Genomic_DNA"/>
</dbReference>
<organism evidence="3 4">
    <name type="scientific">Halteria grandinella</name>
    <dbReference type="NCBI Taxonomy" id="5974"/>
    <lineage>
        <taxon>Eukaryota</taxon>
        <taxon>Sar</taxon>
        <taxon>Alveolata</taxon>
        <taxon>Ciliophora</taxon>
        <taxon>Intramacronucleata</taxon>
        <taxon>Spirotrichea</taxon>
        <taxon>Stichotrichia</taxon>
        <taxon>Sporadotrichida</taxon>
        <taxon>Halteriidae</taxon>
        <taxon>Halteria</taxon>
    </lineage>
</organism>
<accession>A0A8J8T020</accession>
<dbReference type="AlphaFoldDB" id="A0A8J8T020"/>
<keyword evidence="1" id="KW-0929">Antimicrobial</keyword>
<evidence type="ECO:0000313" key="4">
    <source>
        <dbReference type="Proteomes" id="UP000785679"/>
    </source>
</evidence>
<dbReference type="InterPro" id="IPR023347">
    <property type="entry name" value="Lysozyme_dom_sf"/>
</dbReference>
<name>A0A8J8T020_HALGN</name>
<dbReference type="Pfam" id="PF00959">
    <property type="entry name" value="Phage_lysozyme"/>
    <property type="match status" value="1"/>
</dbReference>
<sequence length="172" mass="19278">MNHTRPHDGKGKDDGKRRNQTVFKWSAANATALIKSVQSPILTSQLINGTKKHYLIGYGHVGKDVRANKTINETQADFILERDLKRSVDCIKETIWKRNQAVLTDFQNTALVSFAQSVNCDLIEKFSKKVVLSDTTTANTYFINLIAKADRNTTSDYLTARRSAEKALFGIA</sequence>
<dbReference type="SUPFAM" id="SSF53955">
    <property type="entry name" value="Lysozyme-like"/>
    <property type="match status" value="1"/>
</dbReference>
<evidence type="ECO:0000256" key="1">
    <source>
        <dbReference type="ARBA" id="ARBA00022529"/>
    </source>
</evidence>
<keyword evidence="4" id="KW-1185">Reference proteome</keyword>
<protein>
    <recommendedName>
        <fullName evidence="5">Lysozyme</fullName>
    </recommendedName>
</protein>
<dbReference type="GO" id="GO:0042742">
    <property type="term" value="P:defense response to bacterium"/>
    <property type="evidence" value="ECO:0007669"/>
    <property type="project" value="UniProtKB-KW"/>
</dbReference>
<reference evidence="3" key="1">
    <citation type="submission" date="2019-06" db="EMBL/GenBank/DDBJ databases">
        <authorList>
            <person name="Zheng W."/>
        </authorList>
    </citation>
    <scope>NUCLEOTIDE SEQUENCE</scope>
    <source>
        <strain evidence="3">QDHG01</strain>
    </source>
</reference>
<dbReference type="GO" id="GO:0003796">
    <property type="term" value="F:lysozyme activity"/>
    <property type="evidence" value="ECO:0007669"/>
    <property type="project" value="InterPro"/>
</dbReference>
<dbReference type="Gene3D" id="1.10.530.40">
    <property type="match status" value="1"/>
</dbReference>
<evidence type="ECO:0000313" key="3">
    <source>
        <dbReference type="EMBL" id="TNV76566.1"/>
    </source>
</evidence>
<comment type="caution">
    <text evidence="3">The sequence shown here is derived from an EMBL/GenBank/DDBJ whole genome shotgun (WGS) entry which is preliminary data.</text>
</comment>
<evidence type="ECO:0000256" key="2">
    <source>
        <dbReference type="ARBA" id="ARBA00022638"/>
    </source>
</evidence>
<dbReference type="Proteomes" id="UP000785679">
    <property type="component" value="Unassembled WGS sequence"/>
</dbReference>
<dbReference type="GO" id="GO:0016998">
    <property type="term" value="P:cell wall macromolecule catabolic process"/>
    <property type="evidence" value="ECO:0007669"/>
    <property type="project" value="InterPro"/>
</dbReference>
<gene>
    <name evidence="3" type="ORF">FGO68_gene15272</name>
</gene>
<dbReference type="GO" id="GO:0009253">
    <property type="term" value="P:peptidoglycan catabolic process"/>
    <property type="evidence" value="ECO:0007669"/>
    <property type="project" value="InterPro"/>
</dbReference>
<dbReference type="InterPro" id="IPR002196">
    <property type="entry name" value="Glyco_hydro_24"/>
</dbReference>
<evidence type="ECO:0008006" key="5">
    <source>
        <dbReference type="Google" id="ProtNLM"/>
    </source>
</evidence>
<dbReference type="GO" id="GO:0031640">
    <property type="term" value="P:killing of cells of another organism"/>
    <property type="evidence" value="ECO:0007669"/>
    <property type="project" value="UniProtKB-KW"/>
</dbReference>
<dbReference type="InterPro" id="IPR023346">
    <property type="entry name" value="Lysozyme-like_dom_sf"/>
</dbReference>
<keyword evidence="2" id="KW-0081">Bacteriolytic enzyme</keyword>